<accession>A0ACC2SH22</accession>
<dbReference type="Proteomes" id="UP001165960">
    <property type="component" value="Unassembled WGS sequence"/>
</dbReference>
<evidence type="ECO:0000313" key="1">
    <source>
        <dbReference type="EMBL" id="KAJ9061620.1"/>
    </source>
</evidence>
<protein>
    <submittedName>
        <fullName evidence="1">Uncharacterized protein</fullName>
    </submittedName>
</protein>
<comment type="caution">
    <text evidence="1">The sequence shown here is derived from an EMBL/GenBank/DDBJ whole genome shotgun (WGS) entry which is preliminary data.</text>
</comment>
<keyword evidence="2" id="KW-1185">Reference proteome</keyword>
<reference evidence="1" key="1">
    <citation type="submission" date="2022-04" db="EMBL/GenBank/DDBJ databases">
        <title>Genome of the entomopathogenic fungus Entomophthora muscae.</title>
        <authorList>
            <person name="Elya C."/>
            <person name="Lovett B.R."/>
            <person name="Lee E."/>
            <person name="Macias A.M."/>
            <person name="Hajek A.E."/>
            <person name="De Bivort B.L."/>
            <person name="Kasson M.T."/>
            <person name="De Fine Licht H.H."/>
            <person name="Stajich J.E."/>
        </authorList>
    </citation>
    <scope>NUCLEOTIDE SEQUENCE</scope>
    <source>
        <strain evidence="1">Berkeley</strain>
    </source>
</reference>
<evidence type="ECO:0000313" key="2">
    <source>
        <dbReference type="Proteomes" id="UP001165960"/>
    </source>
</evidence>
<sequence length="66" mass="7443">MITGHDLGAALGPFRLKYGSLPDLNFLGKLKGDIRQRLNLHHPSHDSIEYFVSKESIPEPNLNPYI</sequence>
<name>A0ACC2SH22_9FUNG</name>
<proteinExistence type="predicted"/>
<gene>
    <name evidence="1" type="ORF">DSO57_1018784</name>
</gene>
<organism evidence="1 2">
    <name type="scientific">Entomophthora muscae</name>
    <dbReference type="NCBI Taxonomy" id="34485"/>
    <lineage>
        <taxon>Eukaryota</taxon>
        <taxon>Fungi</taxon>
        <taxon>Fungi incertae sedis</taxon>
        <taxon>Zoopagomycota</taxon>
        <taxon>Entomophthoromycotina</taxon>
        <taxon>Entomophthoromycetes</taxon>
        <taxon>Entomophthorales</taxon>
        <taxon>Entomophthoraceae</taxon>
        <taxon>Entomophthora</taxon>
    </lineage>
</organism>
<dbReference type="EMBL" id="QTSX02005053">
    <property type="protein sequence ID" value="KAJ9061620.1"/>
    <property type="molecule type" value="Genomic_DNA"/>
</dbReference>